<reference evidence="2" key="1">
    <citation type="journal article" date="2022" name="bioRxiv">
        <title>Sequencing and chromosome-scale assembly of the giantPleurodeles waltlgenome.</title>
        <authorList>
            <person name="Brown T."/>
            <person name="Elewa A."/>
            <person name="Iarovenko S."/>
            <person name="Subramanian E."/>
            <person name="Araus A.J."/>
            <person name="Petzold A."/>
            <person name="Susuki M."/>
            <person name="Suzuki K.-i.T."/>
            <person name="Hayashi T."/>
            <person name="Toyoda A."/>
            <person name="Oliveira C."/>
            <person name="Osipova E."/>
            <person name="Leigh N.D."/>
            <person name="Simon A."/>
            <person name="Yun M.H."/>
        </authorList>
    </citation>
    <scope>NUCLEOTIDE SEQUENCE</scope>
    <source>
        <strain evidence="2">20211129_DDA</strain>
        <tissue evidence="2">Liver</tissue>
    </source>
</reference>
<feature type="region of interest" description="Disordered" evidence="1">
    <location>
        <begin position="1"/>
        <end position="37"/>
    </location>
</feature>
<dbReference type="AlphaFoldDB" id="A0AAV7TIJ1"/>
<evidence type="ECO:0000313" key="3">
    <source>
        <dbReference type="Proteomes" id="UP001066276"/>
    </source>
</evidence>
<comment type="caution">
    <text evidence="2">The sequence shown here is derived from an EMBL/GenBank/DDBJ whole genome shotgun (WGS) entry which is preliminary data.</text>
</comment>
<proteinExistence type="predicted"/>
<feature type="non-terminal residue" evidence="2">
    <location>
        <position position="61"/>
    </location>
</feature>
<keyword evidence="3" id="KW-1185">Reference proteome</keyword>
<organism evidence="2 3">
    <name type="scientific">Pleurodeles waltl</name>
    <name type="common">Iberian ribbed newt</name>
    <dbReference type="NCBI Taxonomy" id="8319"/>
    <lineage>
        <taxon>Eukaryota</taxon>
        <taxon>Metazoa</taxon>
        <taxon>Chordata</taxon>
        <taxon>Craniata</taxon>
        <taxon>Vertebrata</taxon>
        <taxon>Euteleostomi</taxon>
        <taxon>Amphibia</taxon>
        <taxon>Batrachia</taxon>
        <taxon>Caudata</taxon>
        <taxon>Salamandroidea</taxon>
        <taxon>Salamandridae</taxon>
        <taxon>Pleurodelinae</taxon>
        <taxon>Pleurodeles</taxon>
    </lineage>
</organism>
<evidence type="ECO:0000313" key="2">
    <source>
        <dbReference type="EMBL" id="KAJ1175734.1"/>
    </source>
</evidence>
<accession>A0AAV7TIJ1</accession>
<sequence>GYHSVVDGVVPNNPTPPVMVMESHGPPDTVPFESRKEASLESVRCQSLLASEKRDIGSALQ</sequence>
<protein>
    <submittedName>
        <fullName evidence="2">Uncharacterized protein</fullName>
    </submittedName>
</protein>
<dbReference type="Proteomes" id="UP001066276">
    <property type="component" value="Chromosome 3_2"/>
</dbReference>
<gene>
    <name evidence="2" type="ORF">NDU88_001021</name>
</gene>
<feature type="compositionally biased region" description="Low complexity" evidence="1">
    <location>
        <begin position="1"/>
        <end position="12"/>
    </location>
</feature>
<evidence type="ECO:0000256" key="1">
    <source>
        <dbReference type="SAM" id="MobiDB-lite"/>
    </source>
</evidence>
<feature type="non-terminal residue" evidence="2">
    <location>
        <position position="1"/>
    </location>
</feature>
<dbReference type="EMBL" id="JANPWB010000006">
    <property type="protein sequence ID" value="KAJ1175734.1"/>
    <property type="molecule type" value="Genomic_DNA"/>
</dbReference>
<name>A0AAV7TIJ1_PLEWA</name>